<dbReference type="AlphaFoldDB" id="A0A4R8SBY1"/>
<evidence type="ECO:0000256" key="1">
    <source>
        <dbReference type="SAM" id="SignalP"/>
    </source>
</evidence>
<feature type="signal peptide" evidence="1">
    <location>
        <begin position="1"/>
        <end position="19"/>
    </location>
</feature>
<protein>
    <submittedName>
        <fullName evidence="2">Uncharacterized protein</fullName>
    </submittedName>
</protein>
<proteinExistence type="predicted"/>
<gene>
    <name evidence="3" type="ORF">CCUG60883_01356</name>
    <name evidence="2" type="ORF">CCUG60885_04207</name>
</gene>
<keyword evidence="1" id="KW-0732">Signal</keyword>
<dbReference type="Proteomes" id="UP000294844">
    <property type="component" value="Unassembled WGS sequence"/>
</dbReference>
<accession>A0A4R8SBY1</accession>
<name>A0A4R8SBY1_9MYCO</name>
<dbReference type="EMBL" id="PECM01000005">
    <property type="protein sequence ID" value="TEA07323.1"/>
    <property type="molecule type" value="Genomic_DNA"/>
</dbReference>
<feature type="chain" id="PRO_5038603690" evidence="1">
    <location>
        <begin position="20"/>
        <end position="65"/>
    </location>
</feature>
<evidence type="ECO:0000313" key="2">
    <source>
        <dbReference type="EMBL" id="TDZ92093.1"/>
    </source>
</evidence>
<evidence type="ECO:0000313" key="4">
    <source>
        <dbReference type="Proteomes" id="UP000294844"/>
    </source>
</evidence>
<dbReference type="EMBL" id="PECK01000008">
    <property type="protein sequence ID" value="TDZ92093.1"/>
    <property type="molecule type" value="Genomic_DNA"/>
</dbReference>
<evidence type="ECO:0000313" key="5">
    <source>
        <dbReference type="Proteomes" id="UP000295685"/>
    </source>
</evidence>
<reference evidence="4 5" key="1">
    <citation type="journal article" date="2019" name="Sci. Rep.">
        <title>Extended insight into the Mycobacterium chelonae-abscessus complex through whole genome sequencing of Mycobacterium salmoniphilum outbreak and Mycobacterium salmoniphilum-like strains.</title>
        <authorList>
            <person name="Behra P.R.K."/>
            <person name="Das S."/>
            <person name="Pettersson B.M.F."/>
            <person name="Shirreff L."/>
            <person name="DuCote T."/>
            <person name="Jacobsson K.G."/>
            <person name="Ennis D.G."/>
            <person name="Kirsebom L.A."/>
        </authorList>
    </citation>
    <scope>NUCLEOTIDE SEQUENCE [LARGE SCALE GENOMIC DNA]</scope>
    <source>
        <strain evidence="3 4">CCUG 60883</strain>
        <strain evidence="2 5">CCUG 60885</strain>
    </source>
</reference>
<dbReference type="Proteomes" id="UP000295685">
    <property type="component" value="Unassembled WGS sequence"/>
</dbReference>
<evidence type="ECO:0000313" key="3">
    <source>
        <dbReference type="EMBL" id="TEA07323.1"/>
    </source>
</evidence>
<comment type="caution">
    <text evidence="2">The sequence shown here is derived from an EMBL/GenBank/DDBJ whole genome shotgun (WGS) entry which is preliminary data.</text>
</comment>
<sequence length="65" mass="7654" precursor="true">MSVISSLVCFLFISASCFAVWWWADAQQHRAENRALRREIARLSKHPSTYHEPPLPYTKRYADED</sequence>
<organism evidence="2 5">
    <name type="scientific">Mycobacteroides salmoniphilum</name>
    <dbReference type="NCBI Taxonomy" id="404941"/>
    <lineage>
        <taxon>Bacteria</taxon>
        <taxon>Bacillati</taxon>
        <taxon>Actinomycetota</taxon>
        <taxon>Actinomycetes</taxon>
        <taxon>Mycobacteriales</taxon>
        <taxon>Mycobacteriaceae</taxon>
        <taxon>Mycobacteroides</taxon>
    </lineage>
</organism>
<keyword evidence="4" id="KW-1185">Reference proteome</keyword>